<dbReference type="RefSeq" id="WP_268004373.1">
    <property type="nucleotide sequence ID" value="NZ_BSUT01000001.1"/>
</dbReference>
<sequence length="81" mass="9038">MMGVFGGYTRWAVVFLIIFVLFFLLCPVTGYVGAPVATGYAMTHYDYNYDATTTTAYGVEGTAYPSYHYSAYDYTESESSM</sequence>
<reference evidence="1" key="1">
    <citation type="submission" date="2022-08" db="EMBL/GenBank/DDBJ databases">
        <title>Alicyclobacillus fastidiosus DSM 17978, complete genome.</title>
        <authorList>
            <person name="Wang Q."/>
            <person name="Cai R."/>
            <person name="Wang Z."/>
        </authorList>
    </citation>
    <scope>NUCLEOTIDE SEQUENCE</scope>
    <source>
        <strain evidence="1">DSM 17978</strain>
    </source>
</reference>
<gene>
    <name evidence="1" type="ORF">NZD89_19365</name>
</gene>
<dbReference type="EMBL" id="CP104067">
    <property type="protein sequence ID" value="WAH40474.1"/>
    <property type="molecule type" value="Genomic_DNA"/>
</dbReference>
<keyword evidence="2" id="KW-1185">Reference proteome</keyword>
<accession>A0ABY6ZC59</accession>
<organism evidence="1 2">
    <name type="scientific">Alicyclobacillus fastidiosus</name>
    <dbReference type="NCBI Taxonomy" id="392011"/>
    <lineage>
        <taxon>Bacteria</taxon>
        <taxon>Bacillati</taxon>
        <taxon>Bacillota</taxon>
        <taxon>Bacilli</taxon>
        <taxon>Bacillales</taxon>
        <taxon>Alicyclobacillaceae</taxon>
        <taxon>Alicyclobacillus</taxon>
    </lineage>
</organism>
<dbReference type="Proteomes" id="UP001164761">
    <property type="component" value="Chromosome"/>
</dbReference>
<name>A0ABY6ZC59_9BACL</name>
<evidence type="ECO:0000313" key="1">
    <source>
        <dbReference type="EMBL" id="WAH40474.1"/>
    </source>
</evidence>
<proteinExistence type="predicted"/>
<protein>
    <submittedName>
        <fullName evidence="1">Uncharacterized protein</fullName>
    </submittedName>
</protein>
<evidence type="ECO:0000313" key="2">
    <source>
        <dbReference type="Proteomes" id="UP001164761"/>
    </source>
</evidence>